<accession>A0A844W430</accession>
<reference evidence="2 3" key="1">
    <citation type="submission" date="2019-11" db="EMBL/GenBank/DDBJ databases">
        <title>Pseudooceanicola pacifica sp. nov., isolated from deep-sea sediment of the Pacific Ocean.</title>
        <authorList>
            <person name="Lyu L."/>
        </authorList>
    </citation>
    <scope>NUCLEOTIDE SEQUENCE [LARGE SCALE GENOMIC DNA]</scope>
    <source>
        <strain evidence="2 3">216_PA32_1</strain>
    </source>
</reference>
<gene>
    <name evidence="2" type="ORF">GLS40_05450</name>
</gene>
<sequence>MWQSNHNLASLIGSRICHDLISPIGAISNGLELLSLEGRPVTPELALISESVGNANARIRFLRIAFGLAGQNQLIRRGEIASILDDLCAGARVQFDWTPTADLQRDRVQEIFLALQCFESAMPHGGTVSVTQSAETSGWEVSGPAEFHRPAPHLWESLADPARPAEVLPAQVQFALLPAVLNERGARISLESAPGTLTMRF</sequence>
<evidence type="ECO:0000313" key="3">
    <source>
        <dbReference type="Proteomes" id="UP000443843"/>
    </source>
</evidence>
<evidence type="ECO:0000259" key="1">
    <source>
        <dbReference type="Pfam" id="PF10090"/>
    </source>
</evidence>
<dbReference type="Proteomes" id="UP000443843">
    <property type="component" value="Unassembled WGS sequence"/>
</dbReference>
<dbReference type="AlphaFoldDB" id="A0A844W430"/>
<dbReference type="InterPro" id="IPR036890">
    <property type="entry name" value="HATPase_C_sf"/>
</dbReference>
<dbReference type="RefSeq" id="WP_160381716.1">
    <property type="nucleotide sequence ID" value="NZ_WNXQ01000002.1"/>
</dbReference>
<comment type="caution">
    <text evidence="2">The sequence shown here is derived from an EMBL/GenBank/DDBJ whole genome shotgun (WGS) entry which is preliminary data.</text>
</comment>
<evidence type="ECO:0000313" key="2">
    <source>
        <dbReference type="EMBL" id="MWB77464.1"/>
    </source>
</evidence>
<dbReference type="Pfam" id="PF10090">
    <property type="entry name" value="HPTransfase"/>
    <property type="match status" value="1"/>
</dbReference>
<keyword evidence="3" id="KW-1185">Reference proteome</keyword>
<feature type="domain" description="Histidine phosphotransferase ChpT C-terminal" evidence="1">
    <location>
        <begin position="78"/>
        <end position="193"/>
    </location>
</feature>
<name>A0A844W430_9RHOB</name>
<dbReference type="InterPro" id="IPR018762">
    <property type="entry name" value="ChpT_C"/>
</dbReference>
<dbReference type="GO" id="GO:0016740">
    <property type="term" value="F:transferase activity"/>
    <property type="evidence" value="ECO:0007669"/>
    <property type="project" value="UniProtKB-KW"/>
</dbReference>
<protein>
    <submittedName>
        <fullName evidence="2">Histidine phosphotransferase</fullName>
    </submittedName>
</protein>
<keyword evidence="2" id="KW-0808">Transferase</keyword>
<organism evidence="2 3">
    <name type="scientific">Pseudooceanicola pacificus</name>
    <dbReference type="NCBI Taxonomy" id="2676438"/>
    <lineage>
        <taxon>Bacteria</taxon>
        <taxon>Pseudomonadati</taxon>
        <taxon>Pseudomonadota</taxon>
        <taxon>Alphaproteobacteria</taxon>
        <taxon>Rhodobacterales</taxon>
        <taxon>Paracoccaceae</taxon>
        <taxon>Pseudooceanicola</taxon>
    </lineage>
</organism>
<dbReference type="EMBL" id="WNXQ01000002">
    <property type="protein sequence ID" value="MWB77464.1"/>
    <property type="molecule type" value="Genomic_DNA"/>
</dbReference>
<dbReference type="Gene3D" id="1.10.287.130">
    <property type="match status" value="1"/>
</dbReference>
<dbReference type="Gene3D" id="3.30.565.10">
    <property type="entry name" value="Histidine kinase-like ATPase, C-terminal domain"/>
    <property type="match status" value="1"/>
</dbReference>
<proteinExistence type="predicted"/>